<dbReference type="InterPro" id="IPR039538">
    <property type="entry name" value="BetI_C"/>
</dbReference>
<keyword evidence="2" id="KW-0805">Transcription regulation</keyword>
<sequence>MARKQKKERRKEALAAAKRLLSREGMQAASVRRVAEEAEMSAGSLRHIFPSHDELFIALFEDGRKRSATRLKQLQATPAGSELCLAAAVDTLLALLPLSPGTRVDLLVQLAVQTDHPNNPVLVESYRETCEQLDELCRAIVATTVAPHEVAEAALELRLVLDGVTMRVLSKADFGEAEARAALNKTLRRLRFL</sequence>
<evidence type="ECO:0000313" key="8">
    <source>
        <dbReference type="Proteomes" id="UP000424462"/>
    </source>
</evidence>
<keyword evidence="8" id="KW-1185">Reference proteome</keyword>
<dbReference type="SUPFAM" id="SSF46689">
    <property type="entry name" value="Homeodomain-like"/>
    <property type="match status" value="1"/>
</dbReference>
<evidence type="ECO:0000256" key="3">
    <source>
        <dbReference type="ARBA" id="ARBA00023125"/>
    </source>
</evidence>
<feature type="DNA-binding region" description="H-T-H motif" evidence="5">
    <location>
        <begin position="30"/>
        <end position="49"/>
    </location>
</feature>
<gene>
    <name evidence="7" type="ORF">COCCU_12505</name>
</gene>
<organism evidence="7 8">
    <name type="scientific">Corynebacterium occultum</name>
    <dbReference type="NCBI Taxonomy" id="2675219"/>
    <lineage>
        <taxon>Bacteria</taxon>
        <taxon>Bacillati</taxon>
        <taxon>Actinomycetota</taxon>
        <taxon>Actinomycetes</taxon>
        <taxon>Mycobacteriales</taxon>
        <taxon>Corynebacteriaceae</taxon>
        <taxon>Corynebacterium</taxon>
    </lineage>
</organism>
<dbReference type="KEGG" id="cok:COCCU_12505"/>
<keyword evidence="1" id="KW-0678">Repressor</keyword>
<protein>
    <submittedName>
        <fullName evidence="7">Transcriptional regulator BetI</fullName>
    </submittedName>
</protein>
<dbReference type="RefSeq" id="WP_156231919.1">
    <property type="nucleotide sequence ID" value="NZ_CP046455.1"/>
</dbReference>
<dbReference type="EMBL" id="CP046455">
    <property type="protein sequence ID" value="QGU08401.1"/>
    <property type="molecule type" value="Genomic_DNA"/>
</dbReference>
<dbReference type="InterPro" id="IPR036271">
    <property type="entry name" value="Tet_transcr_reg_TetR-rel_C_sf"/>
</dbReference>
<dbReference type="SUPFAM" id="SSF48498">
    <property type="entry name" value="Tetracyclin repressor-like, C-terminal domain"/>
    <property type="match status" value="1"/>
</dbReference>
<keyword evidence="3 5" id="KW-0238">DNA-binding</keyword>
<dbReference type="Gene3D" id="1.10.357.10">
    <property type="entry name" value="Tetracycline Repressor, domain 2"/>
    <property type="match status" value="1"/>
</dbReference>
<dbReference type="Pfam" id="PF00440">
    <property type="entry name" value="TetR_N"/>
    <property type="match status" value="1"/>
</dbReference>
<dbReference type="PANTHER" id="PTHR47506">
    <property type="entry name" value="TRANSCRIPTIONAL REGULATORY PROTEIN"/>
    <property type="match status" value="1"/>
</dbReference>
<dbReference type="PROSITE" id="PS50977">
    <property type="entry name" value="HTH_TETR_2"/>
    <property type="match status" value="1"/>
</dbReference>
<name>A0A6B8W6Z4_9CORY</name>
<keyword evidence="4" id="KW-0804">Transcription</keyword>
<evidence type="ECO:0000259" key="6">
    <source>
        <dbReference type="PROSITE" id="PS50977"/>
    </source>
</evidence>
<dbReference type="Proteomes" id="UP000424462">
    <property type="component" value="Chromosome"/>
</dbReference>
<dbReference type="AlphaFoldDB" id="A0A6B8W6Z4"/>
<evidence type="ECO:0000256" key="5">
    <source>
        <dbReference type="PROSITE-ProRule" id="PRU00335"/>
    </source>
</evidence>
<dbReference type="InterPro" id="IPR009057">
    <property type="entry name" value="Homeodomain-like_sf"/>
</dbReference>
<dbReference type="InterPro" id="IPR001647">
    <property type="entry name" value="HTH_TetR"/>
</dbReference>
<dbReference type="PANTHER" id="PTHR47506:SF1">
    <property type="entry name" value="HTH-TYPE TRANSCRIPTIONAL REGULATOR YJDC"/>
    <property type="match status" value="1"/>
</dbReference>
<accession>A0A6B8W6Z4</accession>
<evidence type="ECO:0000256" key="4">
    <source>
        <dbReference type="ARBA" id="ARBA00023163"/>
    </source>
</evidence>
<dbReference type="GO" id="GO:0003677">
    <property type="term" value="F:DNA binding"/>
    <property type="evidence" value="ECO:0007669"/>
    <property type="project" value="UniProtKB-UniRule"/>
</dbReference>
<dbReference type="Pfam" id="PF13977">
    <property type="entry name" value="TetR_C_6"/>
    <property type="match status" value="1"/>
</dbReference>
<evidence type="ECO:0000256" key="2">
    <source>
        <dbReference type="ARBA" id="ARBA00023015"/>
    </source>
</evidence>
<evidence type="ECO:0000313" key="7">
    <source>
        <dbReference type="EMBL" id="QGU08401.1"/>
    </source>
</evidence>
<reference evidence="7 8" key="1">
    <citation type="submission" date="2019-11" db="EMBL/GenBank/DDBJ databases">
        <title>Complete genome sequence of Corynebacterium kalinowskii 1959, a novel Corynebacterium species isolated from soil of a small paddock in Vilsendorf, Germany.</title>
        <authorList>
            <person name="Schaffert L."/>
            <person name="Ruwe M."/>
            <person name="Milse J."/>
            <person name="Hanuschka K."/>
            <person name="Ortseifen V."/>
            <person name="Droste J."/>
            <person name="Brandt D."/>
            <person name="Schlueter L."/>
            <person name="Kutter Y."/>
            <person name="Vinke S."/>
            <person name="Viehoefer P."/>
            <person name="Jacob L."/>
            <person name="Luebke N.-C."/>
            <person name="Schulte-Berndt E."/>
            <person name="Hain C."/>
            <person name="Linder M."/>
            <person name="Schmidt P."/>
            <person name="Wollenschlaeger L."/>
            <person name="Luttermann T."/>
            <person name="Thieme E."/>
            <person name="Hassa J."/>
            <person name="Haak M."/>
            <person name="Wittchen M."/>
            <person name="Mentz A."/>
            <person name="Persicke M."/>
            <person name="Busche T."/>
            <person name="Ruckert C."/>
        </authorList>
    </citation>
    <scope>NUCLEOTIDE SEQUENCE [LARGE SCALE GENOMIC DNA]</scope>
    <source>
        <strain evidence="7 8">2039</strain>
    </source>
</reference>
<feature type="domain" description="HTH tetR-type" evidence="6">
    <location>
        <begin position="7"/>
        <end position="67"/>
    </location>
</feature>
<proteinExistence type="predicted"/>
<evidence type="ECO:0000256" key="1">
    <source>
        <dbReference type="ARBA" id="ARBA00022491"/>
    </source>
</evidence>